<gene>
    <name evidence="1" type="ORF">MML48_4g00009168</name>
</gene>
<dbReference type="Proteomes" id="UP001056778">
    <property type="component" value="Chromosome 4"/>
</dbReference>
<name>A0ACB9T9P8_HOLOL</name>
<accession>A0ACB9T9P8</accession>
<evidence type="ECO:0000313" key="2">
    <source>
        <dbReference type="Proteomes" id="UP001056778"/>
    </source>
</evidence>
<evidence type="ECO:0000313" key="1">
    <source>
        <dbReference type="EMBL" id="KAI4463499.1"/>
    </source>
</evidence>
<comment type="caution">
    <text evidence="1">The sequence shown here is derived from an EMBL/GenBank/DDBJ whole genome shotgun (WGS) entry which is preliminary data.</text>
</comment>
<reference evidence="1" key="1">
    <citation type="submission" date="2022-04" db="EMBL/GenBank/DDBJ databases">
        <title>Chromosome-scale genome assembly of Holotrichia oblita Faldermann.</title>
        <authorList>
            <person name="Rongchong L."/>
        </authorList>
    </citation>
    <scope>NUCLEOTIDE SEQUENCE</scope>
    <source>
        <strain evidence="1">81SQS9</strain>
    </source>
</reference>
<keyword evidence="2" id="KW-1185">Reference proteome</keyword>
<sequence>MQIYLLQICFGSDISNTIPVLPVVRFLFYHKYCSLSTYTNPSFSPAANIMMLEADVVIGKVNNTGSDIPIMAHPPANSSDLSLNDFLNEVFEYNSKVNSPQIKKGVKLDFKSIEALDGSVPIIDALYNNMTYPVWINSDIVAGPVNATTIPVNPQSFFTAARNFTNSTLSIGWTTNYSGSDIAIYDNSQIASMLTTIHTNNVSQSITFPVRASIAAHSLSQMQTLLSNVSGSTLTIWSNDDIINVTKLNELIMTVGVNKTYLDLPDNIMKQLDLTGDGSALKPTIMMICALLIATLMLQL</sequence>
<organism evidence="1 2">
    <name type="scientific">Holotrichia oblita</name>
    <name type="common">Chafer beetle</name>
    <dbReference type="NCBI Taxonomy" id="644536"/>
    <lineage>
        <taxon>Eukaryota</taxon>
        <taxon>Metazoa</taxon>
        <taxon>Ecdysozoa</taxon>
        <taxon>Arthropoda</taxon>
        <taxon>Hexapoda</taxon>
        <taxon>Insecta</taxon>
        <taxon>Pterygota</taxon>
        <taxon>Neoptera</taxon>
        <taxon>Endopterygota</taxon>
        <taxon>Coleoptera</taxon>
        <taxon>Polyphaga</taxon>
        <taxon>Scarabaeiformia</taxon>
        <taxon>Scarabaeidae</taxon>
        <taxon>Melolonthinae</taxon>
        <taxon>Holotrichia</taxon>
    </lineage>
</organism>
<proteinExistence type="predicted"/>
<dbReference type="EMBL" id="CM043018">
    <property type="protein sequence ID" value="KAI4463499.1"/>
    <property type="molecule type" value="Genomic_DNA"/>
</dbReference>
<protein>
    <submittedName>
        <fullName evidence="1">Menorin (Dendritic branching protein)</fullName>
    </submittedName>
</protein>